<dbReference type="Pfam" id="PF19279">
    <property type="entry name" value="YegS_C"/>
    <property type="match status" value="1"/>
</dbReference>
<dbReference type="Gene3D" id="3.40.50.10330">
    <property type="entry name" value="Probable inorganic polyphosphate/atp-NAD kinase, domain 1"/>
    <property type="match status" value="1"/>
</dbReference>
<gene>
    <name evidence="10" type="ORF">brsh051_12220</name>
</gene>
<keyword evidence="11" id="KW-1185">Reference proteome</keyword>
<dbReference type="InterPro" id="IPR017438">
    <property type="entry name" value="ATP-NAD_kinase_N"/>
</dbReference>
<sequence length="309" mass="33274">MSAAVEEPAAIHRRVAVVYNPIKVDEDVFRRLVSAKAAEHGFAEPTFYRTTLADAGEGVTRLAVAAGAELVLAAGGDGTARIVTTTLRDTGVVGAIIPIGTANLLARNLGISLDIPRALDIALTGQARAIDLAQLVIDYDDENPVYFTGMAGIGFDAALMRDTDTWLKKTVGSAAYLVAFAQQLGYRPRVVRYRVDDGHHAQRKAVLILVGNTRSLQGGIDLFPDALVDDGRLDLLLASPRTLAGWARMLAIVVGRLRRTKVVEYHSGERFVIDLDSDAPWELDGDTEGTGHHFEFSVLPGALHIIANR</sequence>
<keyword evidence="7" id="KW-0443">Lipid metabolism</keyword>
<dbReference type="GO" id="GO:0005886">
    <property type="term" value="C:plasma membrane"/>
    <property type="evidence" value="ECO:0007669"/>
    <property type="project" value="TreeGrafter"/>
</dbReference>
<evidence type="ECO:0000256" key="1">
    <source>
        <dbReference type="ARBA" id="ARBA00001946"/>
    </source>
</evidence>
<accession>A0AAN0K7W4</accession>
<evidence type="ECO:0000256" key="2">
    <source>
        <dbReference type="ARBA" id="ARBA00005983"/>
    </source>
</evidence>
<keyword evidence="6" id="KW-0067">ATP-binding</keyword>
<evidence type="ECO:0000256" key="7">
    <source>
        <dbReference type="ARBA" id="ARBA00023209"/>
    </source>
</evidence>
<evidence type="ECO:0000256" key="6">
    <source>
        <dbReference type="ARBA" id="ARBA00022840"/>
    </source>
</evidence>
<dbReference type="RefSeq" id="WP_286268258.1">
    <property type="nucleotide sequence ID" value="NZ_AP028056.1"/>
</dbReference>
<dbReference type="Gene3D" id="2.60.200.40">
    <property type="match status" value="1"/>
</dbReference>
<protein>
    <submittedName>
        <fullName evidence="10">Diacylglycerol kinase family protein</fullName>
    </submittedName>
</protein>
<comment type="similarity">
    <text evidence="2">Belongs to the diacylglycerol/lipid kinase family.</text>
</comment>
<evidence type="ECO:0000313" key="10">
    <source>
        <dbReference type="EMBL" id="BEH01941.1"/>
    </source>
</evidence>
<dbReference type="InterPro" id="IPR045540">
    <property type="entry name" value="YegS/DAGK_C"/>
</dbReference>
<dbReference type="GO" id="GO:0016301">
    <property type="term" value="F:kinase activity"/>
    <property type="evidence" value="ECO:0007669"/>
    <property type="project" value="UniProtKB-KW"/>
</dbReference>
<evidence type="ECO:0000259" key="9">
    <source>
        <dbReference type="PROSITE" id="PS50146"/>
    </source>
</evidence>
<keyword evidence="4" id="KW-0547">Nucleotide-binding</keyword>
<dbReference type="GO" id="GO:0008654">
    <property type="term" value="P:phospholipid biosynthetic process"/>
    <property type="evidence" value="ECO:0007669"/>
    <property type="project" value="UniProtKB-KW"/>
</dbReference>
<dbReference type="Pfam" id="PF00781">
    <property type="entry name" value="DAGK_cat"/>
    <property type="match status" value="1"/>
</dbReference>
<evidence type="ECO:0000256" key="4">
    <source>
        <dbReference type="ARBA" id="ARBA00022741"/>
    </source>
</evidence>
<dbReference type="AlphaFoldDB" id="A0AAN0K7W4"/>
<keyword evidence="3" id="KW-0808">Transferase</keyword>
<comment type="cofactor">
    <cofactor evidence="1">
        <name>Mg(2+)</name>
        <dbReference type="ChEBI" id="CHEBI:18420"/>
    </cofactor>
</comment>
<keyword evidence="7" id="KW-0444">Lipid biosynthesis</keyword>
<keyword evidence="7" id="KW-0594">Phospholipid biosynthesis</keyword>
<dbReference type="PROSITE" id="PS50146">
    <property type="entry name" value="DAGK"/>
    <property type="match status" value="1"/>
</dbReference>
<organism evidence="10 11">
    <name type="scientific">Brooklawnia propionicigenes</name>
    <dbReference type="NCBI Taxonomy" id="3041175"/>
    <lineage>
        <taxon>Bacteria</taxon>
        <taxon>Bacillati</taxon>
        <taxon>Actinomycetota</taxon>
        <taxon>Actinomycetes</taxon>
        <taxon>Propionibacteriales</taxon>
        <taxon>Propionibacteriaceae</taxon>
        <taxon>Brooklawnia</taxon>
    </lineage>
</organism>
<evidence type="ECO:0000256" key="8">
    <source>
        <dbReference type="ARBA" id="ARBA00023264"/>
    </source>
</evidence>
<evidence type="ECO:0000256" key="3">
    <source>
        <dbReference type="ARBA" id="ARBA00022679"/>
    </source>
</evidence>
<dbReference type="PANTHER" id="PTHR12358:SF106">
    <property type="entry name" value="LIPID KINASE YEGS"/>
    <property type="match status" value="1"/>
</dbReference>
<dbReference type="Proteomes" id="UP001431656">
    <property type="component" value="Chromosome"/>
</dbReference>
<name>A0AAN0K7W4_9ACTN</name>
<evidence type="ECO:0000256" key="5">
    <source>
        <dbReference type="ARBA" id="ARBA00022777"/>
    </source>
</evidence>
<proteinExistence type="inferred from homology"/>
<feature type="domain" description="DAGKc" evidence="9">
    <location>
        <begin position="10"/>
        <end position="139"/>
    </location>
</feature>
<reference evidence="10" key="1">
    <citation type="journal article" date="2024" name="Int. J. Syst. Evol. Microbiol.">
        <title>Brooklawnia propionicigenes sp. nov., a facultatively anaerobic, propionate-producing bacterium isolated from a methanogenic reactor treating waste from cattle farms.</title>
        <authorList>
            <person name="Akita Y."/>
            <person name="Ueki A."/>
            <person name="Tonouchi A."/>
            <person name="Sugawara Y."/>
            <person name="Honma S."/>
            <person name="Kaku N."/>
            <person name="Ueki K."/>
        </authorList>
    </citation>
    <scope>NUCLEOTIDE SEQUENCE</scope>
    <source>
        <strain evidence="10">SH051</strain>
    </source>
</reference>
<dbReference type="InterPro" id="IPR001206">
    <property type="entry name" value="Diacylglycerol_kinase_cat_dom"/>
</dbReference>
<evidence type="ECO:0000313" key="11">
    <source>
        <dbReference type="Proteomes" id="UP001431656"/>
    </source>
</evidence>
<keyword evidence="8" id="KW-1208">Phospholipid metabolism</keyword>
<dbReference type="KEGG" id="broo:brsh051_12220"/>
<dbReference type="GO" id="GO:0005524">
    <property type="term" value="F:ATP binding"/>
    <property type="evidence" value="ECO:0007669"/>
    <property type="project" value="UniProtKB-KW"/>
</dbReference>
<dbReference type="SUPFAM" id="SSF111331">
    <property type="entry name" value="NAD kinase/diacylglycerol kinase-like"/>
    <property type="match status" value="1"/>
</dbReference>
<dbReference type="EMBL" id="AP028056">
    <property type="protein sequence ID" value="BEH01941.1"/>
    <property type="molecule type" value="Genomic_DNA"/>
</dbReference>
<dbReference type="InterPro" id="IPR050187">
    <property type="entry name" value="Lipid_Phosphate_FormReg"/>
</dbReference>
<keyword evidence="5 10" id="KW-0418">Kinase</keyword>
<dbReference type="PANTHER" id="PTHR12358">
    <property type="entry name" value="SPHINGOSINE KINASE"/>
    <property type="match status" value="1"/>
</dbReference>
<dbReference type="InterPro" id="IPR016064">
    <property type="entry name" value="NAD/diacylglycerol_kinase_sf"/>
</dbReference>